<reference evidence="3 4" key="1">
    <citation type="submission" date="2020-01" db="EMBL/GenBank/DDBJ databases">
        <title>Genome sequencing of strain KACC 21265.</title>
        <authorList>
            <person name="Heo J."/>
            <person name="Kim S.-J."/>
            <person name="Kim J.-S."/>
            <person name="Hong S.-B."/>
            <person name="Kwon S.-W."/>
        </authorList>
    </citation>
    <scope>NUCLEOTIDE SEQUENCE [LARGE SCALE GENOMIC DNA]</scope>
    <source>
        <strain evidence="3 4">KACC 21265</strain>
    </source>
</reference>
<comment type="similarity">
    <text evidence="1">Belongs to the UPF0065 (bug) family.</text>
</comment>
<dbReference type="Gene3D" id="3.40.190.10">
    <property type="entry name" value="Periplasmic binding protein-like II"/>
    <property type="match status" value="1"/>
</dbReference>
<keyword evidence="2" id="KW-0732">Signal</keyword>
<organism evidence="3 4">
    <name type="scientific">Xylophilus rhododendri</name>
    <dbReference type="NCBI Taxonomy" id="2697032"/>
    <lineage>
        <taxon>Bacteria</taxon>
        <taxon>Pseudomonadati</taxon>
        <taxon>Pseudomonadota</taxon>
        <taxon>Betaproteobacteria</taxon>
        <taxon>Burkholderiales</taxon>
        <taxon>Xylophilus</taxon>
    </lineage>
</organism>
<evidence type="ECO:0000256" key="2">
    <source>
        <dbReference type="SAM" id="SignalP"/>
    </source>
</evidence>
<evidence type="ECO:0000256" key="1">
    <source>
        <dbReference type="ARBA" id="ARBA00006987"/>
    </source>
</evidence>
<protein>
    <submittedName>
        <fullName evidence="3">Tripartite tricarboxylate transporter substrate binding protein</fullName>
    </submittedName>
</protein>
<dbReference type="PANTHER" id="PTHR42928:SF5">
    <property type="entry name" value="BLR1237 PROTEIN"/>
    <property type="match status" value="1"/>
</dbReference>
<sequence>MKNSLHKAAALAATLAIALVFCSAARAQSYPDKTIKIISPSPPGGGTDTATRLVTAKVTELAQWNFVVDTRPGAGGNIGLAAGATASADGYTLVMGETSNLTVNQYLYKSVPVDPEKQLAPVALVGTGPLVLVVGAAKPWRNLADVVAASKQNGLTYASSGSGTVGHLVSESFKKQSGAQLIHVPYKGAGPAMADMLGGQVDVYFSSLTAALPLIQSGKLKALAVTSAARVEALPNVPTLIEAGYPGLDYYVFYGVVAPARTPAAVVSALNREINRALATPDLKKGLADRGVFTQAGSPEAFGEFLKKERSKWQKIVHESGATVD</sequence>
<dbReference type="RefSeq" id="WP_160552008.1">
    <property type="nucleotide sequence ID" value="NZ_CP047650.1"/>
</dbReference>
<dbReference type="InterPro" id="IPR005064">
    <property type="entry name" value="BUG"/>
</dbReference>
<dbReference type="Gene3D" id="3.40.190.150">
    <property type="entry name" value="Bordetella uptake gene, domain 1"/>
    <property type="match status" value="1"/>
</dbReference>
<dbReference type="CDD" id="cd13578">
    <property type="entry name" value="PBP2_Bug27"/>
    <property type="match status" value="1"/>
</dbReference>
<dbReference type="SUPFAM" id="SSF53850">
    <property type="entry name" value="Periplasmic binding protein-like II"/>
    <property type="match status" value="1"/>
</dbReference>
<dbReference type="PANTHER" id="PTHR42928">
    <property type="entry name" value="TRICARBOXYLATE-BINDING PROTEIN"/>
    <property type="match status" value="1"/>
</dbReference>
<accession>A0A857J666</accession>
<evidence type="ECO:0000313" key="3">
    <source>
        <dbReference type="EMBL" id="QHI98491.1"/>
    </source>
</evidence>
<proteinExistence type="inferred from homology"/>
<evidence type="ECO:0000313" key="4">
    <source>
        <dbReference type="Proteomes" id="UP000464787"/>
    </source>
</evidence>
<dbReference type="Pfam" id="PF03401">
    <property type="entry name" value="TctC"/>
    <property type="match status" value="1"/>
</dbReference>
<dbReference type="InterPro" id="IPR042100">
    <property type="entry name" value="Bug_dom1"/>
</dbReference>
<feature type="chain" id="PRO_5032538909" evidence="2">
    <location>
        <begin position="28"/>
        <end position="325"/>
    </location>
</feature>
<feature type="signal peptide" evidence="2">
    <location>
        <begin position="1"/>
        <end position="27"/>
    </location>
</feature>
<dbReference type="Proteomes" id="UP000464787">
    <property type="component" value="Chromosome"/>
</dbReference>
<keyword evidence="4" id="KW-1185">Reference proteome</keyword>
<dbReference type="AlphaFoldDB" id="A0A857J666"/>
<dbReference type="PIRSF" id="PIRSF017082">
    <property type="entry name" value="YflP"/>
    <property type="match status" value="1"/>
</dbReference>
<name>A0A857J666_9BURK</name>
<dbReference type="EMBL" id="CP047650">
    <property type="protein sequence ID" value="QHI98491.1"/>
    <property type="molecule type" value="Genomic_DNA"/>
</dbReference>
<gene>
    <name evidence="3" type="ORF">GT347_11095</name>
</gene>
<dbReference type="KEGG" id="xyk:GT347_11095"/>